<dbReference type="Pfam" id="PF08245">
    <property type="entry name" value="Mur_ligase_M"/>
    <property type="match status" value="1"/>
</dbReference>
<dbReference type="SUPFAM" id="SSF53244">
    <property type="entry name" value="MurD-like peptide ligases, peptide-binding domain"/>
    <property type="match status" value="1"/>
</dbReference>
<evidence type="ECO:0000256" key="1">
    <source>
        <dbReference type="ARBA" id="ARBA00022598"/>
    </source>
</evidence>
<gene>
    <name evidence="6" type="ORF">EJC49_17115</name>
</gene>
<dbReference type="InterPro" id="IPR051046">
    <property type="entry name" value="MurCDEF_CellWall_CoF430Synth"/>
</dbReference>
<evidence type="ECO:0000256" key="3">
    <source>
        <dbReference type="ARBA" id="ARBA00022840"/>
    </source>
</evidence>
<proteinExistence type="predicted"/>
<dbReference type="AlphaFoldDB" id="A0A429YUQ7"/>
<dbReference type="SUPFAM" id="SSF53623">
    <property type="entry name" value="MurD-like peptide ligases, catalytic domain"/>
    <property type="match status" value="1"/>
</dbReference>
<dbReference type="PANTHER" id="PTHR43024">
    <property type="entry name" value="UDP-N-ACETYLMURAMOYL-TRIPEPTIDE--D-ALANYL-D-ALANINE LIGASE"/>
    <property type="match status" value="1"/>
</dbReference>
<organism evidence="6 7">
    <name type="scientific">Aquibium carbonis</name>
    <dbReference type="NCBI Taxonomy" id="2495581"/>
    <lineage>
        <taxon>Bacteria</taxon>
        <taxon>Pseudomonadati</taxon>
        <taxon>Pseudomonadota</taxon>
        <taxon>Alphaproteobacteria</taxon>
        <taxon>Hyphomicrobiales</taxon>
        <taxon>Phyllobacteriaceae</taxon>
        <taxon>Aquibium</taxon>
    </lineage>
</organism>
<reference evidence="6 7" key="1">
    <citation type="submission" date="2018-12" db="EMBL/GenBank/DDBJ databases">
        <title>Mesorhizobium carbonis sp. nov., isolated from coal mine water.</title>
        <authorList>
            <person name="Xin W."/>
            <person name="Xu Z."/>
            <person name="Xiang F."/>
            <person name="Zhang J."/>
            <person name="Xi L."/>
            <person name="Liu J."/>
        </authorList>
    </citation>
    <scope>NUCLEOTIDE SEQUENCE [LARGE SCALE GENOMIC DNA]</scope>
    <source>
        <strain evidence="6 7">B2.3</strain>
    </source>
</reference>
<dbReference type="Gene3D" id="3.90.190.20">
    <property type="entry name" value="Mur ligase, C-terminal domain"/>
    <property type="match status" value="1"/>
</dbReference>
<keyword evidence="3" id="KW-0067">ATP-binding</keyword>
<evidence type="ECO:0000313" key="7">
    <source>
        <dbReference type="Proteomes" id="UP000278398"/>
    </source>
</evidence>
<dbReference type="RefSeq" id="WP_126701153.1">
    <property type="nucleotide sequence ID" value="NZ_RWKW01000063.1"/>
</dbReference>
<evidence type="ECO:0000256" key="2">
    <source>
        <dbReference type="ARBA" id="ARBA00022741"/>
    </source>
</evidence>
<dbReference type="OrthoDB" id="9803907at2"/>
<dbReference type="GO" id="GO:0016881">
    <property type="term" value="F:acid-amino acid ligase activity"/>
    <property type="evidence" value="ECO:0007669"/>
    <property type="project" value="InterPro"/>
</dbReference>
<dbReference type="Pfam" id="PF02875">
    <property type="entry name" value="Mur_ligase_C"/>
    <property type="match status" value="1"/>
</dbReference>
<accession>A0A429YUQ7</accession>
<protein>
    <submittedName>
        <fullName evidence="6">UDP-N-acetylmuramoyl-tripeptide--D-alanyl-D-alanine ligase</fullName>
    </submittedName>
</protein>
<comment type="caution">
    <text evidence="6">The sequence shown here is derived from an EMBL/GenBank/DDBJ whole genome shotgun (WGS) entry which is preliminary data.</text>
</comment>
<keyword evidence="2" id="KW-0547">Nucleotide-binding</keyword>
<feature type="domain" description="Mur ligase C-terminal" evidence="4">
    <location>
        <begin position="252"/>
        <end position="374"/>
    </location>
</feature>
<name>A0A429YUQ7_9HYPH</name>
<sequence length="434" mass="48034">MTVSKTDHRHPLKRLFQAHVEGPFKHRLATLARARSKAEFICVTGSSGKSTTATLLAHILAAHGPTTCQVLANSLPAIQRSLRRMPSTTRYAVFETGIFHQGDMDALSRLARPTVGIVTLVNTEHYSSFRGREGVATEKGKLVEAILPGGFAVLNADDDLVASMAGRTTERVVTLARHAPALYRVRAGFPSASEGLLVEIEGPRGRLSMQTRFLADHFWLSCAAAAVTALELGVPPSVVTDRIERFAGVHERFSLYETKSGPRFVLDTAKAPWDTLFLSFDAFARLDGGYKRIVLGQISDYPGNPKPKYRDAFRRALSCSDQVIFVGENAHRSSASEEEIASGRFKSFATVEQATAYLRQDATDRDLILLKGSRNLHLDRIALAWDHDVNCWNDHCGYSGNCTTCGLHEYPFQDHARIRKEQRRWPRRGRGSGT</sequence>
<dbReference type="Proteomes" id="UP000278398">
    <property type="component" value="Unassembled WGS sequence"/>
</dbReference>
<dbReference type="EMBL" id="RWKW01000063">
    <property type="protein sequence ID" value="RST85196.1"/>
    <property type="molecule type" value="Genomic_DNA"/>
</dbReference>
<dbReference type="GO" id="GO:0005524">
    <property type="term" value="F:ATP binding"/>
    <property type="evidence" value="ECO:0007669"/>
    <property type="project" value="UniProtKB-KW"/>
</dbReference>
<evidence type="ECO:0000259" key="4">
    <source>
        <dbReference type="Pfam" id="PF02875"/>
    </source>
</evidence>
<dbReference type="InterPro" id="IPR004101">
    <property type="entry name" value="Mur_ligase_C"/>
</dbReference>
<evidence type="ECO:0000259" key="5">
    <source>
        <dbReference type="Pfam" id="PF08245"/>
    </source>
</evidence>
<keyword evidence="1 6" id="KW-0436">Ligase</keyword>
<feature type="domain" description="Mur ligase central" evidence="5">
    <location>
        <begin position="43"/>
        <end position="228"/>
    </location>
</feature>
<dbReference type="InterPro" id="IPR036615">
    <property type="entry name" value="Mur_ligase_C_dom_sf"/>
</dbReference>
<dbReference type="InterPro" id="IPR036565">
    <property type="entry name" value="Mur-like_cat_sf"/>
</dbReference>
<keyword evidence="7" id="KW-1185">Reference proteome</keyword>
<dbReference type="InterPro" id="IPR013221">
    <property type="entry name" value="Mur_ligase_cen"/>
</dbReference>
<dbReference type="PANTHER" id="PTHR43024:SF1">
    <property type="entry name" value="UDP-N-ACETYLMURAMOYL-TRIPEPTIDE--D-ALANYL-D-ALANINE LIGASE"/>
    <property type="match status" value="1"/>
</dbReference>
<dbReference type="Gene3D" id="3.40.1190.10">
    <property type="entry name" value="Mur-like, catalytic domain"/>
    <property type="match status" value="1"/>
</dbReference>
<evidence type="ECO:0000313" key="6">
    <source>
        <dbReference type="EMBL" id="RST85196.1"/>
    </source>
</evidence>